<evidence type="ECO:0000313" key="6">
    <source>
        <dbReference type="Proteomes" id="UP000033935"/>
    </source>
</evidence>
<comment type="caution">
    <text evidence="2">Lacks conserved residue(s) required for the propagation of feature annotation.</text>
</comment>
<comment type="caution">
    <text evidence="5">The sequence shown here is derived from an EMBL/GenBank/DDBJ whole genome shotgun (WGS) entry which is preliminary data.</text>
</comment>
<gene>
    <name evidence="5" type="ORF">UT30_C0009G0049</name>
</gene>
<dbReference type="PANTHER" id="PTHR10302:SF27">
    <property type="entry name" value="SINGLE-STRANDED DNA-BINDING PROTEIN"/>
    <property type="match status" value="1"/>
</dbReference>
<dbReference type="InterPro" id="IPR000424">
    <property type="entry name" value="Primosome_PriB/ssb"/>
</dbReference>
<evidence type="ECO:0000256" key="2">
    <source>
        <dbReference type="HAMAP-Rule" id="MF_00984"/>
    </source>
</evidence>
<sequence length="150" mass="16632">MYSLNRATIIGNLTREPEVRQIPSGQSVCSFAVATNRSWASADGQKQEASEFHNIVAWGKLAEICAQYLNKGRKVYIEGRLQTRDWEGQDGVRRYRTEIVAENMIILDRAPGATPSIGGGSKVFTPPTPPMKDDPAPNPDDEIKIEDIPF</sequence>
<evidence type="ECO:0000256" key="4">
    <source>
        <dbReference type="SAM" id="MobiDB-lite"/>
    </source>
</evidence>
<reference evidence="5 6" key="1">
    <citation type="journal article" date="2015" name="Nature">
        <title>rRNA introns, odd ribosomes, and small enigmatic genomes across a large radiation of phyla.</title>
        <authorList>
            <person name="Brown C.T."/>
            <person name="Hug L.A."/>
            <person name="Thomas B.C."/>
            <person name="Sharon I."/>
            <person name="Castelle C.J."/>
            <person name="Singh A."/>
            <person name="Wilkins M.J."/>
            <person name="Williams K.H."/>
            <person name="Banfield J.F."/>
        </authorList>
    </citation>
    <scope>NUCLEOTIDE SEQUENCE [LARGE SCALE GENOMIC DNA]</scope>
</reference>
<evidence type="ECO:0000256" key="3">
    <source>
        <dbReference type="RuleBase" id="RU000524"/>
    </source>
</evidence>
<dbReference type="InterPro" id="IPR012340">
    <property type="entry name" value="NA-bd_OB-fold"/>
</dbReference>
<dbReference type="GO" id="GO:0006260">
    <property type="term" value="P:DNA replication"/>
    <property type="evidence" value="ECO:0007669"/>
    <property type="project" value="InterPro"/>
</dbReference>
<evidence type="ECO:0000256" key="1">
    <source>
        <dbReference type="ARBA" id="ARBA00023125"/>
    </source>
</evidence>
<dbReference type="PROSITE" id="PS50935">
    <property type="entry name" value="SSB"/>
    <property type="match status" value="1"/>
</dbReference>
<dbReference type="NCBIfam" id="TIGR00621">
    <property type="entry name" value="ssb"/>
    <property type="match status" value="1"/>
</dbReference>
<dbReference type="Pfam" id="PF00436">
    <property type="entry name" value="SSB"/>
    <property type="match status" value="1"/>
</dbReference>
<dbReference type="InterPro" id="IPR011344">
    <property type="entry name" value="ssDNA-bd"/>
</dbReference>
<dbReference type="Proteomes" id="UP000033935">
    <property type="component" value="Unassembled WGS sequence"/>
</dbReference>
<proteinExistence type="inferred from homology"/>
<dbReference type="CDD" id="cd04496">
    <property type="entry name" value="SSB_OBF"/>
    <property type="match status" value="1"/>
</dbReference>
<protein>
    <recommendedName>
        <fullName evidence="2 3">Single-stranded DNA-binding protein</fullName>
        <shortName evidence="2">SSB</shortName>
    </recommendedName>
</protein>
<keyword evidence="1 2" id="KW-0238">DNA-binding</keyword>
<dbReference type="SUPFAM" id="SSF50249">
    <property type="entry name" value="Nucleic acid-binding proteins"/>
    <property type="match status" value="1"/>
</dbReference>
<name>A0A0G0MJX6_9BACT</name>
<feature type="compositionally biased region" description="Basic and acidic residues" evidence="4">
    <location>
        <begin position="131"/>
        <end position="150"/>
    </location>
</feature>
<dbReference type="GO" id="GO:0003697">
    <property type="term" value="F:single-stranded DNA binding"/>
    <property type="evidence" value="ECO:0007669"/>
    <property type="project" value="UniProtKB-UniRule"/>
</dbReference>
<comment type="subunit">
    <text evidence="2">Homotetramer.</text>
</comment>
<evidence type="ECO:0000313" key="5">
    <source>
        <dbReference type="EMBL" id="KKR04339.1"/>
    </source>
</evidence>
<dbReference type="EMBL" id="LBWG01000009">
    <property type="protein sequence ID" value="KKR04339.1"/>
    <property type="molecule type" value="Genomic_DNA"/>
</dbReference>
<organism evidence="5 6">
    <name type="scientific">Candidatus Uhrbacteria bacterium GW2011_GWF2_39_13</name>
    <dbReference type="NCBI Taxonomy" id="1618995"/>
    <lineage>
        <taxon>Bacteria</taxon>
        <taxon>Candidatus Uhriibacteriota</taxon>
    </lineage>
</organism>
<accession>A0A0G0MJX6</accession>
<dbReference type="Gene3D" id="2.40.50.140">
    <property type="entry name" value="Nucleic acid-binding proteins"/>
    <property type="match status" value="1"/>
</dbReference>
<dbReference type="PANTHER" id="PTHR10302">
    <property type="entry name" value="SINGLE-STRANDED DNA-BINDING PROTEIN"/>
    <property type="match status" value="1"/>
</dbReference>
<dbReference type="AlphaFoldDB" id="A0A0G0MJX6"/>
<feature type="region of interest" description="Disordered" evidence="4">
    <location>
        <begin position="116"/>
        <end position="150"/>
    </location>
</feature>
<dbReference type="HAMAP" id="MF_00984">
    <property type="entry name" value="SSB"/>
    <property type="match status" value="1"/>
</dbReference>
<dbReference type="PATRIC" id="fig|1618995.3.peg.503"/>
<dbReference type="GO" id="GO:0009295">
    <property type="term" value="C:nucleoid"/>
    <property type="evidence" value="ECO:0007669"/>
    <property type="project" value="TreeGrafter"/>
</dbReference>